<dbReference type="RefSeq" id="WP_134719287.1">
    <property type="nucleotide sequence ID" value="NZ_SDKM01000026.1"/>
</dbReference>
<reference evidence="1 2" key="1">
    <citation type="submission" date="2019-01" db="EMBL/GenBank/DDBJ databases">
        <title>Nocardioides guangzhouensis sp. nov., an actinobacterium isolated from soil.</title>
        <authorList>
            <person name="Fu Y."/>
            <person name="Cai Y."/>
            <person name="Lin Z."/>
            <person name="Chen P."/>
        </authorList>
    </citation>
    <scope>NUCLEOTIDE SEQUENCE [LARGE SCALE GENOMIC DNA]</scope>
    <source>
        <strain evidence="1 2">130</strain>
    </source>
</reference>
<gene>
    <name evidence="1" type="ORF">EKO23_16845</name>
</gene>
<sequence>MTWDAFHHRGDVLRTVTAEVDLRRDGSLPMDLPGVAETFRGELDLLATLQLRWHTRLAGRIERELGDQPLDLDSAVVDAWRATADQMPGVRAVLDRHADGAGDAADRGEAAHVMAVATAKERQMLAVLAGRVSSTEPEPHGQRIGEELEDRARAGWTEPARGRRRVVAVSFLDRLKAALAA</sequence>
<organism evidence="1 2">
    <name type="scientific">Nocardioides guangzhouensis</name>
    <dbReference type="NCBI Taxonomy" id="2497878"/>
    <lineage>
        <taxon>Bacteria</taxon>
        <taxon>Bacillati</taxon>
        <taxon>Actinomycetota</taxon>
        <taxon>Actinomycetes</taxon>
        <taxon>Propionibacteriales</taxon>
        <taxon>Nocardioidaceae</taxon>
        <taxon>Nocardioides</taxon>
    </lineage>
</organism>
<evidence type="ECO:0000313" key="2">
    <source>
        <dbReference type="Proteomes" id="UP000295198"/>
    </source>
</evidence>
<dbReference type="OrthoDB" id="3773711at2"/>
<dbReference type="AlphaFoldDB" id="A0A4Q4Z8D1"/>
<name>A0A4Q4Z8D1_9ACTN</name>
<comment type="caution">
    <text evidence="1">The sequence shown here is derived from an EMBL/GenBank/DDBJ whole genome shotgun (WGS) entry which is preliminary data.</text>
</comment>
<dbReference type="EMBL" id="SDKM01000026">
    <property type="protein sequence ID" value="RYP84137.1"/>
    <property type="molecule type" value="Genomic_DNA"/>
</dbReference>
<accession>A0A4Q4Z8D1</accession>
<keyword evidence="2" id="KW-1185">Reference proteome</keyword>
<evidence type="ECO:0000313" key="1">
    <source>
        <dbReference type="EMBL" id="RYP84137.1"/>
    </source>
</evidence>
<proteinExistence type="predicted"/>
<dbReference type="Proteomes" id="UP000295198">
    <property type="component" value="Unassembled WGS sequence"/>
</dbReference>
<protein>
    <submittedName>
        <fullName evidence="1">Uncharacterized protein</fullName>
    </submittedName>
</protein>